<feature type="binding site" evidence="4">
    <location>
        <position position="302"/>
    </location>
    <ligand>
        <name>(3S)-3-hydroxy-3-methylglutaryl-CoA</name>
        <dbReference type="ChEBI" id="CHEBI:43074"/>
    </ligand>
</feature>
<dbReference type="GO" id="GO:0003985">
    <property type="term" value="F:acetyl-CoA C-acetyltransferase activity"/>
    <property type="evidence" value="ECO:0007669"/>
    <property type="project" value="UniProtKB-UniRule"/>
</dbReference>
<evidence type="ECO:0000256" key="3">
    <source>
        <dbReference type="ARBA" id="ARBA00023315"/>
    </source>
</evidence>
<dbReference type="GO" id="GO:0004421">
    <property type="term" value="F:hydroxymethylglutaryl-CoA synthase activity"/>
    <property type="evidence" value="ECO:0007669"/>
    <property type="project" value="UniProtKB-EC"/>
</dbReference>
<dbReference type="Pfam" id="PF08541">
    <property type="entry name" value="ACP_syn_III_C"/>
    <property type="match status" value="1"/>
</dbReference>
<feature type="active site" description="Acyl-thioester intermediate" evidence="4">
    <location>
        <position position="117"/>
    </location>
</feature>
<feature type="binding site" evidence="4">
    <location>
        <position position="245"/>
    </location>
    <ligand>
        <name>CoA</name>
        <dbReference type="ChEBI" id="CHEBI:57287"/>
        <note>ligand shared with acetoacetyl-CoA thiolase</note>
    </ligand>
</feature>
<dbReference type="InterPro" id="IPR004656">
    <property type="entry name" value="HMG_CoA_Synthase"/>
</dbReference>
<feature type="binding site" evidence="4">
    <location>
        <position position="272"/>
    </location>
    <ligand>
        <name>(3S)-3-hydroxy-3-methylglutaryl-CoA</name>
        <dbReference type="ChEBI" id="CHEBI:43074"/>
    </ligand>
</feature>
<protein>
    <recommendedName>
        <fullName evidence="4">Hydroxymethylglutaryl-CoA synthase</fullName>
        <shortName evidence="4">HMG-CoA synthase</shortName>
        <shortName evidence="4">HMGCS</shortName>
        <ecNumber evidence="4">2.3.3.10</ecNumber>
    </recommendedName>
</protein>
<dbReference type="PANTHER" id="PTHR34069">
    <property type="entry name" value="3-OXOACYL-[ACYL-CARRIER-PROTEIN] SYNTHASE 3"/>
    <property type="match status" value="1"/>
</dbReference>
<keyword evidence="3 4" id="KW-0012">Acyltransferase</keyword>
<feature type="binding site" evidence="4">
    <location>
        <position position="34"/>
    </location>
    <ligand>
        <name>(3S)-3-hydroxy-3-methylglutaryl-CoA</name>
        <dbReference type="ChEBI" id="CHEBI:43074"/>
    </ligand>
</feature>
<dbReference type="EC" id="2.3.3.10" evidence="4"/>
<evidence type="ECO:0000259" key="5">
    <source>
        <dbReference type="Pfam" id="PF08541"/>
    </source>
</evidence>
<dbReference type="SUPFAM" id="SSF53901">
    <property type="entry name" value="Thiolase-like"/>
    <property type="match status" value="2"/>
</dbReference>
<evidence type="ECO:0000256" key="1">
    <source>
        <dbReference type="ARBA" id="ARBA00022679"/>
    </source>
</evidence>
<comment type="catalytic activity">
    <reaction evidence="4">
        <text>acetoacetyl-CoA + acetyl-CoA + H2O = (3S)-3-hydroxy-3-methylglutaryl-CoA + CoA + H(+)</text>
        <dbReference type="Rhea" id="RHEA:10188"/>
        <dbReference type="ChEBI" id="CHEBI:15377"/>
        <dbReference type="ChEBI" id="CHEBI:15378"/>
        <dbReference type="ChEBI" id="CHEBI:43074"/>
        <dbReference type="ChEBI" id="CHEBI:57286"/>
        <dbReference type="ChEBI" id="CHEBI:57287"/>
        <dbReference type="ChEBI" id="CHEBI:57288"/>
        <dbReference type="EC" id="2.3.3.10"/>
    </reaction>
</comment>
<reference evidence="6 7" key="1">
    <citation type="journal article" date="2018" name="Syst. Appl. Microbiol.">
        <title>A new symbiotic nanoarchaeote (Candidatus Nanoclepta minutus) and its host (Zestosphaera tikiterensis gen. nov., sp. nov.) from a New Zealand hot spring.</title>
        <authorList>
            <person name="St John E."/>
            <person name="Liu Y."/>
            <person name="Podar M."/>
            <person name="Stott M.B."/>
            <person name="Meneghin J."/>
            <person name="Chen Z."/>
            <person name="Lagutin K."/>
            <person name="Mitchell K."/>
            <person name="Reysenbach A.L."/>
        </authorList>
    </citation>
    <scope>NUCLEOTIDE SEQUENCE [LARGE SCALE GENOMIC DNA]</scope>
    <source>
        <strain evidence="6">NZ3</strain>
    </source>
</reference>
<feature type="binding site" evidence="4">
    <location>
        <position position="117"/>
    </location>
    <ligand>
        <name>(3S)-3-hydroxy-3-methylglutaryl-CoA</name>
        <dbReference type="ChEBI" id="CHEBI:43074"/>
    </ligand>
</feature>
<dbReference type="Proteomes" id="UP000244093">
    <property type="component" value="Unassembled WGS sequence"/>
</dbReference>
<evidence type="ECO:0000256" key="4">
    <source>
        <dbReference type="HAMAP-Rule" id="MF_01409"/>
    </source>
</evidence>
<sequence length="354" mass="37927">MSRCCVKTGVVGWGAYIPLYRLRSKEIASLWGFDPNVADSIWIEEKSVASVDEDAITMGWYAAKYALVRGGVNPEDVGAVFVGTESKPYAVKPSSTVIADALGISRKKLATDLEFACRAAAEGIRLAVALVSSGSIKYGLSIGSDTAQASPGDVLELTASSGAVAFLIGPAEESVAVFEGLTTYVTDTPDFWRREGSKYPSHGEGFTGEPAYFHHIISSVTMLLEELGLKPSDFDYAIFHQPNGKFPLQVGRALGFPKEKITPGLVTPWIGNTYNASALLGLAKVLEIAKPGQRILVAPFGSGAGSDAMSLVVTDKVLDRVHKAPTVEELINRKKYVSYAEYAKSRNLILRNVG</sequence>
<organism evidence="6 7">
    <name type="scientific">Zestosphaera tikiterensis</name>
    <dbReference type="NCBI Taxonomy" id="1973259"/>
    <lineage>
        <taxon>Archaea</taxon>
        <taxon>Thermoproteota</taxon>
        <taxon>Thermoprotei</taxon>
        <taxon>Desulfurococcales</taxon>
        <taxon>Desulfurococcaceae</taxon>
        <taxon>Zestosphaera</taxon>
    </lineage>
</organism>
<dbReference type="GO" id="GO:0019287">
    <property type="term" value="P:isopentenyl diphosphate biosynthetic process, mevalonate pathway"/>
    <property type="evidence" value="ECO:0007669"/>
    <property type="project" value="UniProtKB-UniRule"/>
</dbReference>
<keyword evidence="1 4" id="KW-0808">Transferase</keyword>
<dbReference type="AlphaFoldDB" id="A0A2R7Y4W1"/>
<evidence type="ECO:0000313" key="6">
    <source>
        <dbReference type="EMBL" id="PUA32419.1"/>
    </source>
</evidence>
<feature type="binding site" evidence="4">
    <location>
        <position position="158"/>
    </location>
    <ligand>
        <name>(3S)-3-hydroxy-3-methylglutaryl-CoA</name>
        <dbReference type="ChEBI" id="CHEBI:43074"/>
    </ligand>
</feature>
<feature type="active site" description="Proton donor/acceptor" evidence="4">
    <location>
        <position position="85"/>
    </location>
</feature>
<evidence type="ECO:0000313" key="7">
    <source>
        <dbReference type="Proteomes" id="UP000244093"/>
    </source>
</evidence>
<dbReference type="CDD" id="cd00827">
    <property type="entry name" value="init_cond_enzymes"/>
    <property type="match status" value="1"/>
</dbReference>
<name>A0A2R7Y4W1_9CREN</name>
<dbReference type="GO" id="GO:0044550">
    <property type="term" value="P:secondary metabolite biosynthetic process"/>
    <property type="evidence" value="ECO:0007669"/>
    <property type="project" value="TreeGrafter"/>
</dbReference>
<feature type="active site" description="Proton donor/acceptor" evidence="4">
    <location>
        <position position="240"/>
    </location>
</feature>
<comment type="caution">
    <text evidence="6">The sequence shown here is derived from an EMBL/GenBank/DDBJ whole genome shotgun (WGS) entry which is preliminary data.</text>
</comment>
<keyword evidence="2 4" id="KW-0414">Isoprene biosynthesis</keyword>
<evidence type="ECO:0000256" key="2">
    <source>
        <dbReference type="ARBA" id="ARBA00023229"/>
    </source>
</evidence>
<dbReference type="NCBIfam" id="TIGR00748">
    <property type="entry name" value="HMG_CoA_syn_Arc"/>
    <property type="match status" value="1"/>
</dbReference>
<gene>
    <name evidence="6" type="ORF">B7O98_07125</name>
</gene>
<comment type="similarity">
    <text evidence="4">Belongs to the thiolase-like superfamily. Archaeal HMG-CoA synthase family.</text>
</comment>
<feature type="binding site" evidence="4">
    <location>
        <position position="207"/>
    </location>
    <ligand>
        <name>(3S)-3-hydroxy-3-methylglutaryl-CoA</name>
        <dbReference type="ChEBI" id="CHEBI:43074"/>
    </ligand>
</feature>
<comment type="pathway">
    <text evidence="4">Metabolic intermediate biosynthesis; (R)-mevalonate biosynthesis; (R)-mevalonate from acetyl-CoA: step 2/3.</text>
</comment>
<feature type="domain" description="Beta-ketoacyl-[acyl-carrier-protein] synthase III C-terminal" evidence="5">
    <location>
        <begin position="224"/>
        <end position="309"/>
    </location>
</feature>
<dbReference type="PANTHER" id="PTHR34069:SF3">
    <property type="entry name" value="ACYL-COA:ACYL-COA ALKYLTRANSFERASE"/>
    <property type="match status" value="1"/>
</dbReference>
<feature type="binding site" evidence="4">
    <location>
        <position position="240"/>
    </location>
    <ligand>
        <name>(3S)-3-hydroxy-3-methylglutaryl-CoA</name>
        <dbReference type="ChEBI" id="CHEBI:43074"/>
    </ligand>
</feature>
<dbReference type="InterPro" id="IPR016039">
    <property type="entry name" value="Thiolase-like"/>
</dbReference>
<dbReference type="NCBIfam" id="NF003274">
    <property type="entry name" value="PRK04262.1"/>
    <property type="match status" value="1"/>
</dbReference>
<dbReference type="HAMAP" id="MF_01409">
    <property type="entry name" value="HMG_CoA_synth_arch"/>
    <property type="match status" value="1"/>
</dbReference>
<accession>A0A2R7Y4W1</accession>
<proteinExistence type="inferred from homology"/>
<dbReference type="InterPro" id="IPR013747">
    <property type="entry name" value="ACP_syn_III_C"/>
</dbReference>
<comment type="subunit">
    <text evidence="4">Interacts with acetoacetyl-CoA thiolase that catalyzes the precedent step in the pathway and with a DUF35 protein. The acetoacetyl-CoA thiolase/HMG-CoA synthase complex channels the intermediate via a fused CoA-binding site, which allows for efficient coupling of the endergonic thiolase reaction with the exergonic HMGCS reaction.</text>
</comment>
<comment type="caution">
    <text evidence="4">Lacks conserved residue(s) required for the propagation of feature annotation.</text>
</comment>
<comment type="function">
    <text evidence="4">Catalyzes the condensation of acetyl-CoA with acetoacetyl-CoA to form 3-hydroxy-3-methylglutaryl-CoA (HMG-CoA). Functions in the mevalonate (MVA) pathway leading to isopentenyl diphosphate (IPP), a key precursor for the biosynthesis of isoprenoid compounds that are building blocks of archaeal membrane lipids.</text>
</comment>
<dbReference type="Gene3D" id="3.40.47.10">
    <property type="match status" value="1"/>
</dbReference>
<dbReference type="EMBL" id="NBVN01000004">
    <property type="protein sequence ID" value="PUA32419.1"/>
    <property type="molecule type" value="Genomic_DNA"/>
</dbReference>